<name>A0A1C3ECW7_9GAMM</name>
<dbReference type="GO" id="GO:0006307">
    <property type="term" value="P:DNA alkylation repair"/>
    <property type="evidence" value="ECO:0007669"/>
    <property type="project" value="TreeGrafter"/>
</dbReference>
<evidence type="ECO:0000256" key="2">
    <source>
        <dbReference type="ARBA" id="ARBA00022723"/>
    </source>
</evidence>
<feature type="binding site" evidence="9">
    <location>
        <position position="194"/>
    </location>
    <ligand>
        <name>2-oxoglutarate</name>
        <dbReference type="ChEBI" id="CHEBI:16810"/>
    </ligand>
</feature>
<evidence type="ECO:0000256" key="8">
    <source>
        <dbReference type="ARBA" id="ARBA00023204"/>
    </source>
</evidence>
<evidence type="ECO:0000256" key="6">
    <source>
        <dbReference type="ARBA" id="ARBA00023002"/>
    </source>
</evidence>
<evidence type="ECO:0000259" key="10">
    <source>
        <dbReference type="PROSITE" id="PS51471"/>
    </source>
</evidence>
<feature type="binding site" evidence="9">
    <location>
        <position position="111"/>
    </location>
    <ligand>
        <name>2-oxoglutarate</name>
        <dbReference type="ChEBI" id="CHEBI:16810"/>
    </ligand>
</feature>
<gene>
    <name evidence="11" type="ORF">A8L45_18145</name>
</gene>
<feature type="domain" description="Fe2OG dioxygenase" evidence="10">
    <location>
        <begin position="102"/>
        <end position="199"/>
    </location>
</feature>
<dbReference type="InterPro" id="IPR005123">
    <property type="entry name" value="Oxoglu/Fe-dep_dioxygenase_dom"/>
</dbReference>
<evidence type="ECO:0000256" key="1">
    <source>
        <dbReference type="ARBA" id="ARBA00001954"/>
    </source>
</evidence>
<dbReference type="AlphaFoldDB" id="A0A1C3ECW7"/>
<evidence type="ECO:0000256" key="9">
    <source>
        <dbReference type="PIRSR" id="PIRSR632852-1"/>
    </source>
</evidence>
<dbReference type="GO" id="GO:0008198">
    <property type="term" value="F:ferrous iron binding"/>
    <property type="evidence" value="ECO:0007669"/>
    <property type="project" value="TreeGrafter"/>
</dbReference>
<feature type="binding site" evidence="9">
    <location>
        <position position="109"/>
    </location>
    <ligand>
        <name>2-oxoglutarate</name>
        <dbReference type="ChEBI" id="CHEBI:16810"/>
    </ligand>
</feature>
<feature type="binding site" evidence="9">
    <location>
        <begin position="54"/>
        <end position="56"/>
    </location>
    <ligand>
        <name>substrate</name>
    </ligand>
</feature>
<dbReference type="GO" id="GO:0051747">
    <property type="term" value="F:cytosine C-5 DNA demethylase activity"/>
    <property type="evidence" value="ECO:0007669"/>
    <property type="project" value="TreeGrafter"/>
</dbReference>
<dbReference type="InterPro" id="IPR027450">
    <property type="entry name" value="AlkB-like"/>
</dbReference>
<dbReference type="GO" id="GO:0035516">
    <property type="term" value="F:broad specificity oxidative DNA demethylase activity"/>
    <property type="evidence" value="ECO:0007669"/>
    <property type="project" value="TreeGrafter"/>
</dbReference>
<dbReference type="PANTHER" id="PTHR31573:SF1">
    <property type="entry name" value="DNA OXIDATIVE DEMETHYLASE ALKBH2"/>
    <property type="match status" value="1"/>
</dbReference>
<evidence type="ECO:0000313" key="11">
    <source>
        <dbReference type="EMBL" id="ODA31097.1"/>
    </source>
</evidence>
<comment type="cofactor">
    <cofactor evidence="1">
        <name>Fe(2+)</name>
        <dbReference type="ChEBI" id="CHEBI:29033"/>
    </cofactor>
</comment>
<evidence type="ECO:0000256" key="7">
    <source>
        <dbReference type="ARBA" id="ARBA00023004"/>
    </source>
</evidence>
<dbReference type="FunFam" id="2.60.120.590:FF:000004">
    <property type="entry name" value="DNA oxidative demethylase ALKBH2"/>
    <property type="match status" value="1"/>
</dbReference>
<keyword evidence="7" id="KW-0408">Iron</keyword>
<evidence type="ECO:0000256" key="5">
    <source>
        <dbReference type="ARBA" id="ARBA00022964"/>
    </source>
</evidence>
<comment type="caution">
    <text evidence="11">The sequence shown here is derived from an EMBL/GenBank/DDBJ whole genome shotgun (WGS) entry which is preliminary data.</text>
</comment>
<keyword evidence="2" id="KW-0479">Metal-binding</keyword>
<dbReference type="PROSITE" id="PS51471">
    <property type="entry name" value="FE2OG_OXY"/>
    <property type="match status" value="1"/>
</dbReference>
<dbReference type="PANTHER" id="PTHR31573">
    <property type="entry name" value="ALPHA-KETOGLUTARATE-DEPENDENT DIOXYGENASE ALKB HOMOLOG 2"/>
    <property type="match status" value="1"/>
</dbReference>
<reference evidence="11 12" key="1">
    <citation type="submission" date="2016-05" db="EMBL/GenBank/DDBJ databases">
        <title>Genomic Taxonomy of the Vibrionaceae.</title>
        <authorList>
            <person name="Gomez-Gil B."/>
            <person name="Enciso-Ibarra J."/>
        </authorList>
    </citation>
    <scope>NUCLEOTIDE SEQUENCE [LARGE SCALE GENOMIC DNA]</scope>
    <source>
        <strain evidence="11 12">CAIM 1920</strain>
    </source>
</reference>
<feature type="binding site" evidence="9">
    <location>
        <begin position="72"/>
        <end position="74"/>
    </location>
    <ligand>
        <name>substrate</name>
    </ligand>
</feature>
<protein>
    <submittedName>
        <fullName evidence="11">DNA repair protein</fullName>
    </submittedName>
</protein>
<dbReference type="RefSeq" id="WP_068904778.1">
    <property type="nucleotide sequence ID" value="NZ_JBHUIF010000009.1"/>
</dbReference>
<dbReference type="STRING" id="1080227.A8L45_18145"/>
<keyword evidence="8" id="KW-0234">DNA repair</keyword>
<dbReference type="Proteomes" id="UP000094936">
    <property type="component" value="Unassembled WGS sequence"/>
</dbReference>
<dbReference type="OrthoDB" id="190276at2"/>
<feature type="binding site" evidence="9">
    <location>
        <position position="121"/>
    </location>
    <ligand>
        <name>2-oxoglutarate</name>
        <dbReference type="ChEBI" id="CHEBI:16810"/>
    </ligand>
</feature>
<dbReference type="Pfam" id="PF13532">
    <property type="entry name" value="2OG-FeII_Oxy_2"/>
    <property type="match status" value="1"/>
</dbReference>
<keyword evidence="4" id="KW-0460">Magnesium</keyword>
<organism evidence="11 12">
    <name type="scientific">Veronia pacifica</name>
    <dbReference type="NCBI Taxonomy" id="1080227"/>
    <lineage>
        <taxon>Bacteria</taxon>
        <taxon>Pseudomonadati</taxon>
        <taxon>Pseudomonadota</taxon>
        <taxon>Gammaproteobacteria</taxon>
        <taxon>Vibrionales</taxon>
        <taxon>Vibrionaceae</taxon>
        <taxon>Veronia</taxon>
    </lineage>
</organism>
<dbReference type="Gene3D" id="2.60.120.590">
    <property type="entry name" value="Alpha-ketoglutarate-dependent dioxygenase AlkB-like"/>
    <property type="match status" value="1"/>
</dbReference>
<dbReference type="EMBL" id="LYBM01000041">
    <property type="protein sequence ID" value="ODA31097.1"/>
    <property type="molecule type" value="Genomic_DNA"/>
</dbReference>
<dbReference type="SUPFAM" id="SSF51197">
    <property type="entry name" value="Clavaminate synthase-like"/>
    <property type="match status" value="1"/>
</dbReference>
<dbReference type="InterPro" id="IPR032852">
    <property type="entry name" value="ALKBH2"/>
</dbReference>
<sequence>MHQQDLFDQPGRIELDDESWLLWYPEFYPLHHATDLYDCIENTLAWSQLPVTMFGRKLLQPRLQAWHGDHEYTYSGLTLPPSPMPDVLNEIKSECEKVSQATFNSVLVNYYRDGCDYMGWHQDNEKELGETPVIASVSLGETRRFVLRHLKTKEKKEFELNSGSMLVMGGRTQTFWQHTVPKTAKPRRGRINLTYRKIISNH</sequence>
<proteinExistence type="predicted"/>
<keyword evidence="6" id="KW-0560">Oxidoreductase</keyword>
<feature type="binding site" evidence="9">
    <location>
        <position position="178"/>
    </location>
    <ligand>
        <name>2-oxoglutarate</name>
        <dbReference type="ChEBI" id="CHEBI:16810"/>
    </ligand>
</feature>
<keyword evidence="5" id="KW-0223">Dioxygenase</keyword>
<keyword evidence="12" id="KW-1185">Reference proteome</keyword>
<accession>A0A1C3ECW7</accession>
<evidence type="ECO:0000256" key="4">
    <source>
        <dbReference type="ARBA" id="ARBA00022842"/>
    </source>
</evidence>
<evidence type="ECO:0000313" key="12">
    <source>
        <dbReference type="Proteomes" id="UP000094936"/>
    </source>
</evidence>
<feature type="binding site" evidence="9">
    <location>
        <position position="190"/>
    </location>
    <ligand>
        <name>2-oxoglutarate</name>
        <dbReference type="ChEBI" id="CHEBI:16810"/>
    </ligand>
</feature>
<feature type="binding site" evidence="9">
    <location>
        <position position="196"/>
    </location>
    <ligand>
        <name>2-oxoglutarate</name>
        <dbReference type="ChEBI" id="CHEBI:16810"/>
    </ligand>
</feature>
<evidence type="ECO:0000256" key="3">
    <source>
        <dbReference type="ARBA" id="ARBA00022763"/>
    </source>
</evidence>
<dbReference type="InterPro" id="IPR037151">
    <property type="entry name" value="AlkB-like_sf"/>
</dbReference>
<keyword evidence="3" id="KW-0227">DNA damage</keyword>